<organism evidence="2 3">
    <name type="scientific">Desmophyllum pertusum</name>
    <dbReference type="NCBI Taxonomy" id="174260"/>
    <lineage>
        <taxon>Eukaryota</taxon>
        <taxon>Metazoa</taxon>
        <taxon>Cnidaria</taxon>
        <taxon>Anthozoa</taxon>
        <taxon>Hexacorallia</taxon>
        <taxon>Scleractinia</taxon>
        <taxon>Caryophylliina</taxon>
        <taxon>Caryophylliidae</taxon>
        <taxon>Desmophyllum</taxon>
    </lineage>
</organism>
<sequence>MLAVGCYVHIQPEVIIFYWNAAHQTKVSFLDIHIRSEGCDDPGKTGVCGTAYIQVNGKDHSPHKRGHNVVIVDAKTGVVLGSEGFDTYGDPDAGVRLRDYLNAINGDKIVLVATQDEASTYVSPAMDALRRLGATDPILAAFRGSFALAGYAQPNKPSWITQVQHKRYQGPSEIFLKIPPMESRQQGKNIII</sequence>
<accession>A0A9W9YWJ2</accession>
<comment type="caution">
    <text evidence="2">The sequence shown here is derived from an EMBL/GenBank/DDBJ whole genome shotgun (WGS) entry which is preliminary data.</text>
</comment>
<dbReference type="PANTHER" id="PTHR15535">
    <property type="entry name" value="TRANSMEMBRANE PROTEIN 2-RELATED"/>
    <property type="match status" value="1"/>
</dbReference>
<gene>
    <name evidence="2" type="ORF">OS493_029792</name>
</gene>
<feature type="domain" description="ILEI/PANDER" evidence="1">
    <location>
        <begin position="65"/>
        <end position="151"/>
    </location>
</feature>
<dbReference type="Proteomes" id="UP001163046">
    <property type="component" value="Unassembled WGS sequence"/>
</dbReference>
<dbReference type="OrthoDB" id="5984755at2759"/>
<name>A0A9W9YWJ2_9CNID</name>
<dbReference type="PROSITE" id="PS52031">
    <property type="entry name" value="GG_LECTIN"/>
    <property type="match status" value="1"/>
</dbReference>
<dbReference type="EMBL" id="MU826856">
    <property type="protein sequence ID" value="KAJ7370802.1"/>
    <property type="molecule type" value="Genomic_DNA"/>
</dbReference>
<evidence type="ECO:0000259" key="1">
    <source>
        <dbReference type="Pfam" id="PF15711"/>
    </source>
</evidence>
<dbReference type="InterPro" id="IPR039477">
    <property type="entry name" value="ILEI/PANDER_dom"/>
</dbReference>
<evidence type="ECO:0000313" key="3">
    <source>
        <dbReference type="Proteomes" id="UP001163046"/>
    </source>
</evidence>
<protein>
    <recommendedName>
        <fullName evidence="1">ILEI/PANDER domain-containing protein</fullName>
    </recommendedName>
</protein>
<dbReference type="AlphaFoldDB" id="A0A9W9YWJ2"/>
<dbReference type="InterPro" id="IPR052252">
    <property type="entry name" value="CEMIP/CEMIP2"/>
</dbReference>
<reference evidence="2" key="1">
    <citation type="submission" date="2023-01" db="EMBL/GenBank/DDBJ databases">
        <title>Genome assembly of the deep-sea coral Lophelia pertusa.</title>
        <authorList>
            <person name="Herrera S."/>
            <person name="Cordes E."/>
        </authorList>
    </citation>
    <scope>NUCLEOTIDE SEQUENCE</scope>
    <source>
        <strain evidence="2">USNM1676648</strain>
        <tissue evidence="2">Polyp</tissue>
    </source>
</reference>
<keyword evidence="3" id="KW-1185">Reference proteome</keyword>
<proteinExistence type="predicted"/>
<dbReference type="Pfam" id="PF15711">
    <property type="entry name" value="ILEI"/>
    <property type="match status" value="1"/>
</dbReference>
<dbReference type="PANTHER" id="PTHR15535:SF28">
    <property type="entry name" value="ILEI_PANDER DOMAIN-CONTAINING PROTEIN"/>
    <property type="match status" value="1"/>
</dbReference>
<evidence type="ECO:0000313" key="2">
    <source>
        <dbReference type="EMBL" id="KAJ7370802.1"/>
    </source>
</evidence>